<dbReference type="InterPro" id="IPR003599">
    <property type="entry name" value="Ig_sub"/>
</dbReference>
<dbReference type="CDD" id="cd00096">
    <property type="entry name" value="Ig"/>
    <property type="match status" value="1"/>
</dbReference>
<feature type="domain" description="Ig-like" evidence="5">
    <location>
        <begin position="113"/>
        <end position="197"/>
    </location>
</feature>
<proteinExistence type="predicted"/>
<feature type="domain" description="Ig-like" evidence="5">
    <location>
        <begin position="19"/>
        <end position="79"/>
    </location>
</feature>
<dbReference type="FunFam" id="2.60.40.10:FF:000214">
    <property type="entry name" value="titin isoform X1"/>
    <property type="match status" value="1"/>
</dbReference>
<dbReference type="InterPro" id="IPR003598">
    <property type="entry name" value="Ig_sub2"/>
</dbReference>
<comment type="subcellular location">
    <subcellularLocation>
        <location evidence="1">Cytoplasm</location>
    </subcellularLocation>
</comment>
<dbReference type="PANTHER" id="PTHR35971">
    <property type="entry name" value="SI:DKEY-31G6.6"/>
    <property type="match status" value="1"/>
</dbReference>
<evidence type="ECO:0000256" key="2">
    <source>
        <dbReference type="ARBA" id="ARBA00022490"/>
    </source>
</evidence>
<dbReference type="Pfam" id="PF07679">
    <property type="entry name" value="I-set"/>
    <property type="match status" value="2"/>
</dbReference>
<dbReference type="Proteomes" id="UP000261480">
    <property type="component" value="Unplaced"/>
</dbReference>
<dbReference type="InterPro" id="IPR007110">
    <property type="entry name" value="Ig-like_dom"/>
</dbReference>
<dbReference type="Ensembl" id="ENSPMET00000003113.1">
    <property type="protein sequence ID" value="ENSPMEP00000008043.1"/>
    <property type="gene ID" value="ENSPMEG00000009755.1"/>
</dbReference>
<evidence type="ECO:0000256" key="3">
    <source>
        <dbReference type="ARBA" id="ARBA00022553"/>
    </source>
</evidence>
<dbReference type="STRING" id="48701.ENSPMEP00000008043"/>
<keyword evidence="3" id="KW-0597">Phosphoprotein</keyword>
<dbReference type="FunFam" id="2.60.40.10:FF:000228">
    <property type="entry name" value="obscurin isoform X4"/>
    <property type="match status" value="1"/>
</dbReference>
<keyword evidence="4" id="KW-1015">Disulfide bond</keyword>
<evidence type="ECO:0000259" key="5">
    <source>
        <dbReference type="PROSITE" id="PS50835"/>
    </source>
</evidence>
<dbReference type="InterPro" id="IPR013098">
    <property type="entry name" value="Ig_I-set"/>
</dbReference>
<dbReference type="InterPro" id="IPR013783">
    <property type="entry name" value="Ig-like_fold"/>
</dbReference>
<dbReference type="GO" id="GO:0005737">
    <property type="term" value="C:cytoplasm"/>
    <property type="evidence" value="ECO:0007669"/>
    <property type="project" value="UniProtKB-SubCell"/>
</dbReference>
<dbReference type="Gene3D" id="2.60.40.10">
    <property type="entry name" value="Immunoglobulins"/>
    <property type="match status" value="2"/>
</dbReference>
<dbReference type="InterPro" id="IPR052385">
    <property type="entry name" value="Obscurin/Obscurin-like_Reg"/>
</dbReference>
<sequence>RGKKRCRRVYLENVSVVCGEDAVFACEVTQASFTVKWAKDGKAIRTSKKYEISQQEKLMKLTIRNVSAEDSGEYSCEVTYLFSVSALCACSCTICCSKNTIDNITTNDHAAQPAIFKQKLEKQEAEEGASVTLQCELSKPGVSVQWKKGTQVLKSGEKYQMKQKASVNELIISKVVPEDSGDYSCVCGDQKTTANLKIKGRRRIYS</sequence>
<dbReference type="SMART" id="SM00408">
    <property type="entry name" value="IGc2"/>
    <property type="match status" value="2"/>
</dbReference>
<dbReference type="PANTHER" id="PTHR35971:SF5">
    <property type="entry name" value="OBSCURIN LIKE CYTOSKELETAL ADAPTOR 1"/>
    <property type="match status" value="1"/>
</dbReference>
<reference evidence="6" key="2">
    <citation type="submission" date="2025-09" db="UniProtKB">
        <authorList>
            <consortium name="Ensembl"/>
        </authorList>
    </citation>
    <scope>IDENTIFICATION</scope>
</reference>
<name>A0A3B3WZ75_9TELE</name>
<evidence type="ECO:0000256" key="1">
    <source>
        <dbReference type="ARBA" id="ARBA00004496"/>
    </source>
</evidence>
<organism evidence="6 7">
    <name type="scientific">Poecilia mexicana</name>
    <dbReference type="NCBI Taxonomy" id="48701"/>
    <lineage>
        <taxon>Eukaryota</taxon>
        <taxon>Metazoa</taxon>
        <taxon>Chordata</taxon>
        <taxon>Craniata</taxon>
        <taxon>Vertebrata</taxon>
        <taxon>Euteleostomi</taxon>
        <taxon>Actinopterygii</taxon>
        <taxon>Neopterygii</taxon>
        <taxon>Teleostei</taxon>
        <taxon>Neoteleostei</taxon>
        <taxon>Acanthomorphata</taxon>
        <taxon>Ovalentaria</taxon>
        <taxon>Atherinomorphae</taxon>
        <taxon>Cyprinodontiformes</taxon>
        <taxon>Poeciliidae</taxon>
        <taxon>Poeciliinae</taxon>
        <taxon>Poecilia</taxon>
    </lineage>
</organism>
<evidence type="ECO:0000313" key="6">
    <source>
        <dbReference type="Ensembl" id="ENSPMEP00000008043.1"/>
    </source>
</evidence>
<keyword evidence="2" id="KW-0963">Cytoplasm</keyword>
<dbReference type="AlphaFoldDB" id="A0A3B3WZ75"/>
<reference evidence="6" key="1">
    <citation type="submission" date="2025-08" db="UniProtKB">
        <authorList>
            <consortium name="Ensembl"/>
        </authorList>
    </citation>
    <scope>IDENTIFICATION</scope>
</reference>
<accession>A0A3B3WZ75</accession>
<dbReference type="SUPFAM" id="SSF48726">
    <property type="entry name" value="Immunoglobulin"/>
    <property type="match status" value="2"/>
</dbReference>
<keyword evidence="7" id="KW-1185">Reference proteome</keyword>
<dbReference type="InterPro" id="IPR036179">
    <property type="entry name" value="Ig-like_dom_sf"/>
</dbReference>
<evidence type="ECO:0000256" key="4">
    <source>
        <dbReference type="ARBA" id="ARBA00023157"/>
    </source>
</evidence>
<evidence type="ECO:0000313" key="7">
    <source>
        <dbReference type="Proteomes" id="UP000261480"/>
    </source>
</evidence>
<protein>
    <recommendedName>
        <fullName evidence="5">Ig-like domain-containing protein</fullName>
    </recommendedName>
</protein>
<dbReference type="SMART" id="SM00409">
    <property type="entry name" value="IG"/>
    <property type="match status" value="2"/>
</dbReference>
<dbReference type="PROSITE" id="PS50835">
    <property type="entry name" value="IG_LIKE"/>
    <property type="match status" value="2"/>
</dbReference>